<keyword evidence="7 12" id="KW-0407">Ion channel</keyword>
<evidence type="ECO:0000256" key="8">
    <source>
        <dbReference type="SAM" id="Coils"/>
    </source>
</evidence>
<dbReference type="SUPFAM" id="SSF81324">
    <property type="entry name" value="Voltage-gated potassium channels"/>
    <property type="match status" value="1"/>
</dbReference>
<dbReference type="PANTHER" id="PTHR11003">
    <property type="entry name" value="POTASSIUM CHANNEL, SUBFAMILY K"/>
    <property type="match status" value="1"/>
</dbReference>
<dbReference type="AlphaFoldDB" id="A0A4Z2DXY2"/>
<evidence type="ECO:0000256" key="2">
    <source>
        <dbReference type="ARBA" id="ARBA00022448"/>
    </source>
</evidence>
<feature type="transmembrane region" description="Helical" evidence="10">
    <location>
        <begin position="161"/>
        <end position="180"/>
    </location>
</feature>
<keyword evidence="3 10" id="KW-0812">Transmembrane</keyword>
<dbReference type="GO" id="GO:0022841">
    <property type="term" value="F:potassium ion leak channel activity"/>
    <property type="evidence" value="ECO:0007669"/>
    <property type="project" value="TreeGrafter"/>
</dbReference>
<comment type="caution">
    <text evidence="12">The sequence shown here is derived from an EMBL/GenBank/DDBJ whole genome shotgun (WGS) entry which is preliminary data.</text>
</comment>
<evidence type="ECO:0000256" key="7">
    <source>
        <dbReference type="ARBA" id="ARBA00023303"/>
    </source>
</evidence>
<dbReference type="InterPro" id="IPR013099">
    <property type="entry name" value="K_chnl_dom"/>
</dbReference>
<feature type="transmembrane region" description="Helical" evidence="10">
    <location>
        <begin position="304"/>
        <end position="325"/>
    </location>
</feature>
<evidence type="ECO:0000313" key="13">
    <source>
        <dbReference type="Proteomes" id="UP000311919"/>
    </source>
</evidence>
<feature type="compositionally biased region" description="Acidic residues" evidence="9">
    <location>
        <begin position="275"/>
        <end position="288"/>
    </location>
</feature>
<evidence type="ECO:0000259" key="11">
    <source>
        <dbReference type="Pfam" id="PF07885"/>
    </source>
</evidence>
<dbReference type="OrthoDB" id="297496at2759"/>
<dbReference type="Gene3D" id="1.10.287.70">
    <property type="match status" value="1"/>
</dbReference>
<dbReference type="GO" id="GO:0015271">
    <property type="term" value="F:outward rectifier potassium channel activity"/>
    <property type="evidence" value="ECO:0007669"/>
    <property type="project" value="TreeGrafter"/>
</dbReference>
<evidence type="ECO:0000313" key="12">
    <source>
        <dbReference type="EMBL" id="TNN21062.1"/>
    </source>
</evidence>
<proteinExistence type="predicted"/>
<comment type="subcellular location">
    <subcellularLocation>
        <location evidence="1">Membrane</location>
        <topology evidence="1">Multi-pass membrane protein</topology>
    </subcellularLocation>
</comment>
<evidence type="ECO:0000256" key="5">
    <source>
        <dbReference type="ARBA" id="ARBA00023065"/>
    </source>
</evidence>
<feature type="domain" description="Potassium channel" evidence="11">
    <location>
        <begin position="155"/>
        <end position="214"/>
    </location>
</feature>
<evidence type="ECO:0000256" key="4">
    <source>
        <dbReference type="ARBA" id="ARBA00022989"/>
    </source>
</evidence>
<sequence length="329" mass="38141">MMNKTELTNDLNFTSKTITTDVIDEYGNAIVSSVRTNRRHSGRYCMKLLMITIKNIGLTLLLIGYLCSGGYIFRSLELYNEAQDCYQRQNTYFDKLNSTTLRIIGTIKSLNIDQLDNTQKINEIIMTLLNNYADELYALDVKRSKNCSTILNTSDGAKWNLINSIFFCVTVITTIGYGHIAPVTFWGRITCIIYAIIGIPLMLIYLAIIGRLLARGFRIIFLNLFCCRCFYDILKRKREQRRKRLREWEESLREHEEEEARRRGLPLPPKKIQSNDEEDDDDGDYLEIDDEDENMEGAKLHVPLTVSVIVLSIYTLFGAMLFPTWEDWS</sequence>
<keyword evidence="5" id="KW-0406">Ion transport</keyword>
<feature type="region of interest" description="Disordered" evidence="9">
    <location>
        <begin position="259"/>
        <end position="288"/>
    </location>
</feature>
<feature type="transmembrane region" description="Helical" evidence="10">
    <location>
        <begin position="48"/>
        <end position="73"/>
    </location>
</feature>
<dbReference type="Proteomes" id="UP000311919">
    <property type="component" value="Unassembled WGS sequence"/>
</dbReference>
<feature type="coiled-coil region" evidence="8">
    <location>
        <begin position="231"/>
        <end position="258"/>
    </location>
</feature>
<evidence type="ECO:0000256" key="6">
    <source>
        <dbReference type="ARBA" id="ARBA00023136"/>
    </source>
</evidence>
<dbReference type="STRING" id="6182.A0A4Z2DXY2"/>
<dbReference type="InterPro" id="IPR003280">
    <property type="entry name" value="2pore_dom_K_chnl"/>
</dbReference>
<dbReference type="Pfam" id="PF07885">
    <property type="entry name" value="Ion_trans_2"/>
    <property type="match status" value="1"/>
</dbReference>
<gene>
    <name evidence="12" type="ORF">EWB00_000959</name>
</gene>
<dbReference type="PANTHER" id="PTHR11003:SF334">
    <property type="entry name" value="FI03418P"/>
    <property type="match status" value="1"/>
</dbReference>
<name>A0A4Z2DXY2_SCHJA</name>
<evidence type="ECO:0000256" key="10">
    <source>
        <dbReference type="SAM" id="Phobius"/>
    </source>
</evidence>
<dbReference type="GO" id="GO:0030322">
    <property type="term" value="P:stabilization of membrane potential"/>
    <property type="evidence" value="ECO:0007669"/>
    <property type="project" value="TreeGrafter"/>
</dbReference>
<feature type="transmembrane region" description="Helical" evidence="10">
    <location>
        <begin position="192"/>
        <end position="210"/>
    </location>
</feature>
<keyword evidence="8" id="KW-0175">Coiled coil</keyword>
<protein>
    <submittedName>
        <fullName evidence="12">TWiK family of potassium channels protein</fullName>
    </submittedName>
</protein>
<organism evidence="12 13">
    <name type="scientific">Schistosoma japonicum</name>
    <name type="common">Blood fluke</name>
    <dbReference type="NCBI Taxonomy" id="6182"/>
    <lineage>
        <taxon>Eukaryota</taxon>
        <taxon>Metazoa</taxon>
        <taxon>Spiralia</taxon>
        <taxon>Lophotrochozoa</taxon>
        <taxon>Platyhelminthes</taxon>
        <taxon>Trematoda</taxon>
        <taxon>Digenea</taxon>
        <taxon>Strigeidida</taxon>
        <taxon>Schistosomatoidea</taxon>
        <taxon>Schistosomatidae</taxon>
        <taxon>Schistosoma</taxon>
    </lineage>
</organism>
<accession>A0A4Z2DXY2</accession>
<dbReference type="EMBL" id="SKCS01000014">
    <property type="protein sequence ID" value="TNN21062.1"/>
    <property type="molecule type" value="Genomic_DNA"/>
</dbReference>
<reference evidence="12 13" key="1">
    <citation type="submission" date="2019-03" db="EMBL/GenBank/DDBJ databases">
        <title>An improved genome assembly of the fluke Schistosoma japonicum.</title>
        <authorList>
            <person name="Hu W."/>
            <person name="Luo F."/>
            <person name="Yin M."/>
            <person name="Mo X."/>
            <person name="Sun C."/>
            <person name="Wu Q."/>
            <person name="Zhu B."/>
            <person name="Xiang M."/>
            <person name="Wang J."/>
            <person name="Wang Y."/>
            <person name="Zhang T."/>
            <person name="Xu B."/>
            <person name="Zheng H."/>
            <person name="Feng Z."/>
        </authorList>
    </citation>
    <scope>NUCLEOTIDE SEQUENCE [LARGE SCALE GENOMIC DNA]</scope>
    <source>
        <strain evidence="12">HuSjv2</strain>
        <tissue evidence="12">Worms</tissue>
    </source>
</reference>
<keyword evidence="6 10" id="KW-0472">Membrane</keyword>
<keyword evidence="4 10" id="KW-1133">Transmembrane helix</keyword>
<evidence type="ECO:0000256" key="9">
    <source>
        <dbReference type="SAM" id="MobiDB-lite"/>
    </source>
</evidence>
<dbReference type="GO" id="GO:0005886">
    <property type="term" value="C:plasma membrane"/>
    <property type="evidence" value="ECO:0007669"/>
    <property type="project" value="TreeGrafter"/>
</dbReference>
<keyword evidence="13" id="KW-1185">Reference proteome</keyword>
<evidence type="ECO:0000256" key="1">
    <source>
        <dbReference type="ARBA" id="ARBA00004141"/>
    </source>
</evidence>
<evidence type="ECO:0000256" key="3">
    <source>
        <dbReference type="ARBA" id="ARBA00022692"/>
    </source>
</evidence>
<keyword evidence="2" id="KW-0813">Transport</keyword>